<proteinExistence type="inferred from homology"/>
<accession>A0A4Q4ZJP0</accession>
<evidence type="ECO:0000313" key="5">
    <source>
        <dbReference type="Proteomes" id="UP000295198"/>
    </source>
</evidence>
<keyword evidence="5" id="KW-1185">Reference proteome</keyword>
<dbReference type="RefSeq" id="WP_134714405.1">
    <property type="nucleotide sequence ID" value="NZ_SDKM01000004.1"/>
</dbReference>
<evidence type="ECO:0000256" key="2">
    <source>
        <dbReference type="ARBA" id="ARBA00022898"/>
    </source>
</evidence>
<dbReference type="Proteomes" id="UP000295198">
    <property type="component" value="Unassembled WGS sequence"/>
</dbReference>
<dbReference type="AlphaFoldDB" id="A0A4Q4ZJP0"/>
<sequence>MTATASPLSDELSDELDALIAEETRSFVARQPQSRAHRDRAAHLAGGATSNWQIAEPQAVWFSHGSGSKIYDVDGIEYADFHGGYGVSLAGHGHPAIVAAVQERVTRGTHFAQPTEDAIVVADNLAERFDQPLWRFANSGTEATMDAIHLMRAATGRDRILKVEGCYHGHHDSVEVSVLPEPDDDIGPPDRPHGVADNSGIPDAILDLVTIVPFNDLGAVERALAEHPDQVAGMILEPVMMNAGIIDPVDGYLAGLKELLHRHGALLTFDEVKTGLTVGPGGVTRLVGVTPDLVCLAKAIGGGVSTAAIGGTEEVMSLIADGRYEQVGTFNGNPLAMAAARAMLTEVLTPASYAHLDRLRDRMTVGLQDVIDRHDLPWRVVTAGAKGCVSFLPHPIRNFRDFLQLDGRYGQAHWLVQANRGAFLPPWGKVEQWLVSVQHTDEDIDRFVANCGHLASRLTAPAAR</sequence>
<evidence type="ECO:0000256" key="3">
    <source>
        <dbReference type="RuleBase" id="RU003560"/>
    </source>
</evidence>
<dbReference type="SUPFAM" id="SSF53383">
    <property type="entry name" value="PLP-dependent transferases"/>
    <property type="match status" value="1"/>
</dbReference>
<dbReference type="GO" id="GO:0008483">
    <property type="term" value="F:transaminase activity"/>
    <property type="evidence" value="ECO:0007669"/>
    <property type="project" value="UniProtKB-KW"/>
</dbReference>
<comment type="caution">
    <text evidence="4">The sequence shown here is derived from an EMBL/GenBank/DDBJ whole genome shotgun (WGS) entry which is preliminary data.</text>
</comment>
<comment type="cofactor">
    <cofactor evidence="1">
        <name>pyridoxal 5'-phosphate</name>
        <dbReference type="ChEBI" id="CHEBI:597326"/>
    </cofactor>
</comment>
<dbReference type="InterPro" id="IPR005814">
    <property type="entry name" value="Aminotrans_3"/>
</dbReference>
<reference evidence="4 5" key="1">
    <citation type="submission" date="2019-01" db="EMBL/GenBank/DDBJ databases">
        <title>Nocardioides guangzhouensis sp. nov., an actinobacterium isolated from soil.</title>
        <authorList>
            <person name="Fu Y."/>
            <person name="Cai Y."/>
            <person name="Lin Z."/>
            <person name="Chen P."/>
        </authorList>
    </citation>
    <scope>NUCLEOTIDE SEQUENCE [LARGE SCALE GENOMIC DNA]</scope>
    <source>
        <strain evidence="4 5">130</strain>
    </source>
</reference>
<name>A0A4Q4ZJP0_9ACTN</name>
<protein>
    <submittedName>
        <fullName evidence="4">Aspartate aminotransferase family protein</fullName>
    </submittedName>
</protein>
<evidence type="ECO:0000313" key="4">
    <source>
        <dbReference type="EMBL" id="RYP88055.1"/>
    </source>
</evidence>
<gene>
    <name evidence="4" type="ORF">EKO23_04210</name>
</gene>
<dbReference type="Gene3D" id="3.90.1150.10">
    <property type="entry name" value="Aspartate Aminotransferase, domain 1"/>
    <property type="match status" value="1"/>
</dbReference>
<dbReference type="InterPro" id="IPR015424">
    <property type="entry name" value="PyrdxlP-dep_Trfase"/>
</dbReference>
<comment type="similarity">
    <text evidence="3">Belongs to the class-III pyridoxal-phosphate-dependent aminotransferase family.</text>
</comment>
<dbReference type="InterPro" id="IPR015422">
    <property type="entry name" value="PyrdxlP-dep_Trfase_small"/>
</dbReference>
<keyword evidence="2 3" id="KW-0663">Pyridoxal phosphate</keyword>
<dbReference type="OrthoDB" id="4510254at2"/>
<dbReference type="Gene3D" id="3.40.640.10">
    <property type="entry name" value="Type I PLP-dependent aspartate aminotransferase-like (Major domain)"/>
    <property type="match status" value="1"/>
</dbReference>
<dbReference type="InterPro" id="IPR015421">
    <property type="entry name" value="PyrdxlP-dep_Trfase_major"/>
</dbReference>
<organism evidence="4 5">
    <name type="scientific">Nocardioides guangzhouensis</name>
    <dbReference type="NCBI Taxonomy" id="2497878"/>
    <lineage>
        <taxon>Bacteria</taxon>
        <taxon>Bacillati</taxon>
        <taxon>Actinomycetota</taxon>
        <taxon>Actinomycetes</taxon>
        <taxon>Propionibacteriales</taxon>
        <taxon>Nocardioidaceae</taxon>
        <taxon>Nocardioides</taxon>
    </lineage>
</organism>
<keyword evidence="4" id="KW-0808">Transferase</keyword>
<keyword evidence="4" id="KW-0032">Aminotransferase</keyword>
<dbReference type="EMBL" id="SDKM01000004">
    <property type="protein sequence ID" value="RYP88055.1"/>
    <property type="molecule type" value="Genomic_DNA"/>
</dbReference>
<dbReference type="PANTHER" id="PTHR43713:SF3">
    <property type="entry name" value="GLUTAMATE-1-SEMIALDEHYDE 2,1-AMINOMUTASE 1, CHLOROPLASTIC-RELATED"/>
    <property type="match status" value="1"/>
</dbReference>
<dbReference type="Pfam" id="PF00202">
    <property type="entry name" value="Aminotran_3"/>
    <property type="match status" value="1"/>
</dbReference>
<dbReference type="CDD" id="cd00610">
    <property type="entry name" value="OAT_like"/>
    <property type="match status" value="1"/>
</dbReference>
<evidence type="ECO:0000256" key="1">
    <source>
        <dbReference type="ARBA" id="ARBA00001933"/>
    </source>
</evidence>
<dbReference type="PANTHER" id="PTHR43713">
    <property type="entry name" value="GLUTAMATE-1-SEMIALDEHYDE 2,1-AMINOMUTASE"/>
    <property type="match status" value="1"/>
</dbReference>
<dbReference type="GO" id="GO:0030170">
    <property type="term" value="F:pyridoxal phosphate binding"/>
    <property type="evidence" value="ECO:0007669"/>
    <property type="project" value="InterPro"/>
</dbReference>